<evidence type="ECO:0000256" key="1">
    <source>
        <dbReference type="ARBA" id="ARBA00004429"/>
    </source>
</evidence>
<sequence>MYYSLSILYSLIYFALGAMYPLLARYLEEIGLSGTEIGIITATGAVVLILAQPIWGLICDRTQKTKLVLGATILAAAIASIMLSFFQHFVILLLGFAILHLFQGANPPIVDSIVLNHTVKTKYSFGSIRQWGAVGFAVAVFISGIISERFGLKSIFYLYALAYMMALLLIKPLPGNKSNIKVGFRKGLVELVKTPQYTLIVVCALLVSGPINGNNIYFALLFKYLGGGLSGIGLAFLLFAGSEAPMMKVSGTIIKKLGLVNTLLAATMISVLRWFWYSTGPSHQHILYLFLLQGLSVGLFIVAAAQYVRENSSEELRITALTLYTSLGMGVGTIICNLLGGIIIDRFSVLATYRFFAFSSLLGIVPLLVIKYYYEKKPVL</sequence>
<evidence type="ECO:0000256" key="2">
    <source>
        <dbReference type="ARBA" id="ARBA00022448"/>
    </source>
</evidence>
<accession>A0A1H9ZZF4</accession>
<dbReference type="OrthoDB" id="65739at2"/>
<evidence type="ECO:0000256" key="7">
    <source>
        <dbReference type="ARBA" id="ARBA00023136"/>
    </source>
</evidence>
<reference evidence="10 11" key="1">
    <citation type="submission" date="2016-10" db="EMBL/GenBank/DDBJ databases">
        <authorList>
            <person name="de Groot N.N."/>
        </authorList>
    </citation>
    <scope>NUCLEOTIDE SEQUENCE [LARGE SCALE GENOMIC DNA]</scope>
    <source>
        <strain evidence="10 11">DSM 18979</strain>
    </source>
</reference>
<dbReference type="PANTHER" id="PTHR23522:SF10">
    <property type="entry name" value="3-PHENYLPROPIONIC ACID TRANSPORTER-RELATED"/>
    <property type="match status" value="1"/>
</dbReference>
<dbReference type="AlphaFoldDB" id="A0A1H9ZZF4"/>
<dbReference type="Proteomes" id="UP000199568">
    <property type="component" value="Unassembled WGS sequence"/>
</dbReference>
<keyword evidence="3" id="KW-1003">Cell membrane</keyword>
<feature type="transmembrane region" description="Helical" evidence="8">
    <location>
        <begin position="67"/>
        <end position="85"/>
    </location>
</feature>
<feature type="transmembrane region" description="Helical" evidence="8">
    <location>
        <begin position="217"/>
        <end position="239"/>
    </location>
</feature>
<evidence type="ECO:0000256" key="4">
    <source>
        <dbReference type="ARBA" id="ARBA00022519"/>
    </source>
</evidence>
<dbReference type="InterPro" id="IPR005829">
    <property type="entry name" value="Sugar_transporter_CS"/>
</dbReference>
<keyword evidence="4" id="KW-0997">Cell inner membrane</keyword>
<dbReference type="PANTHER" id="PTHR23522">
    <property type="entry name" value="BLL5896 PROTEIN"/>
    <property type="match status" value="1"/>
</dbReference>
<dbReference type="GO" id="GO:0005886">
    <property type="term" value="C:plasma membrane"/>
    <property type="evidence" value="ECO:0007669"/>
    <property type="project" value="UniProtKB-SubCell"/>
</dbReference>
<proteinExistence type="predicted"/>
<dbReference type="PROSITE" id="PS50850">
    <property type="entry name" value="MFS"/>
    <property type="match status" value="1"/>
</dbReference>
<keyword evidence="11" id="KW-1185">Reference proteome</keyword>
<dbReference type="RefSeq" id="WP_090439648.1">
    <property type="nucleotide sequence ID" value="NZ_FOHU01000002.1"/>
</dbReference>
<keyword evidence="2" id="KW-0813">Transport</keyword>
<feature type="transmembrane region" description="Helical" evidence="8">
    <location>
        <begin position="131"/>
        <end position="150"/>
    </location>
</feature>
<feature type="transmembrane region" description="Helical" evidence="8">
    <location>
        <begin position="156"/>
        <end position="173"/>
    </location>
</feature>
<comment type="subcellular location">
    <subcellularLocation>
        <location evidence="1">Cell inner membrane</location>
        <topology evidence="1">Multi-pass membrane protein</topology>
    </subcellularLocation>
</comment>
<feature type="transmembrane region" description="Helical" evidence="8">
    <location>
        <begin position="355"/>
        <end position="374"/>
    </location>
</feature>
<gene>
    <name evidence="10" type="ORF">SAMN05660297_00796</name>
</gene>
<dbReference type="PROSITE" id="PS00217">
    <property type="entry name" value="SUGAR_TRANSPORT_2"/>
    <property type="match status" value="1"/>
</dbReference>
<organism evidence="10 11">
    <name type="scientific">Natronincola peptidivorans</name>
    <dbReference type="NCBI Taxonomy" id="426128"/>
    <lineage>
        <taxon>Bacteria</taxon>
        <taxon>Bacillati</taxon>
        <taxon>Bacillota</taxon>
        <taxon>Clostridia</taxon>
        <taxon>Peptostreptococcales</taxon>
        <taxon>Natronincolaceae</taxon>
        <taxon>Natronincola</taxon>
    </lineage>
</organism>
<evidence type="ECO:0000256" key="5">
    <source>
        <dbReference type="ARBA" id="ARBA00022692"/>
    </source>
</evidence>
<feature type="transmembrane region" description="Helical" evidence="8">
    <location>
        <begin position="259"/>
        <end position="276"/>
    </location>
</feature>
<feature type="transmembrane region" description="Helical" evidence="8">
    <location>
        <begin position="39"/>
        <end position="58"/>
    </location>
</feature>
<keyword evidence="7 8" id="KW-0472">Membrane</keyword>
<dbReference type="InterPro" id="IPR036259">
    <property type="entry name" value="MFS_trans_sf"/>
</dbReference>
<evidence type="ECO:0000256" key="6">
    <source>
        <dbReference type="ARBA" id="ARBA00022989"/>
    </source>
</evidence>
<dbReference type="Gene3D" id="1.20.1250.20">
    <property type="entry name" value="MFS general substrate transporter like domains"/>
    <property type="match status" value="2"/>
</dbReference>
<feature type="transmembrane region" description="Helical" evidence="8">
    <location>
        <begin position="7"/>
        <end position="27"/>
    </location>
</feature>
<dbReference type="InterPro" id="IPR024989">
    <property type="entry name" value="MFS_assoc_dom"/>
</dbReference>
<feature type="transmembrane region" description="Helical" evidence="8">
    <location>
        <begin position="320"/>
        <end position="343"/>
    </location>
</feature>
<dbReference type="EMBL" id="FOHU01000002">
    <property type="protein sequence ID" value="SES87170.1"/>
    <property type="molecule type" value="Genomic_DNA"/>
</dbReference>
<feature type="transmembrane region" description="Helical" evidence="8">
    <location>
        <begin position="288"/>
        <end position="308"/>
    </location>
</feature>
<protein>
    <submittedName>
        <fullName evidence="10">MFS transporter, PPP family, 3-phenylpropionic acid transporter</fullName>
    </submittedName>
</protein>
<evidence type="ECO:0000259" key="9">
    <source>
        <dbReference type="PROSITE" id="PS50850"/>
    </source>
</evidence>
<feature type="domain" description="Major facilitator superfamily (MFS) profile" evidence="9">
    <location>
        <begin position="1"/>
        <end position="377"/>
    </location>
</feature>
<dbReference type="Pfam" id="PF12832">
    <property type="entry name" value="MFS_1_like"/>
    <property type="match status" value="1"/>
</dbReference>
<dbReference type="GO" id="GO:0022857">
    <property type="term" value="F:transmembrane transporter activity"/>
    <property type="evidence" value="ECO:0007669"/>
    <property type="project" value="InterPro"/>
</dbReference>
<evidence type="ECO:0000256" key="8">
    <source>
        <dbReference type="SAM" id="Phobius"/>
    </source>
</evidence>
<dbReference type="InterPro" id="IPR020846">
    <property type="entry name" value="MFS_dom"/>
</dbReference>
<dbReference type="STRING" id="426128.SAMN05660297_00796"/>
<evidence type="ECO:0000313" key="10">
    <source>
        <dbReference type="EMBL" id="SES87170.1"/>
    </source>
</evidence>
<evidence type="ECO:0000256" key="3">
    <source>
        <dbReference type="ARBA" id="ARBA00022475"/>
    </source>
</evidence>
<keyword evidence="5 8" id="KW-0812">Transmembrane</keyword>
<name>A0A1H9ZZF4_9FIRM</name>
<evidence type="ECO:0000313" key="11">
    <source>
        <dbReference type="Proteomes" id="UP000199568"/>
    </source>
</evidence>
<keyword evidence="6 8" id="KW-1133">Transmembrane helix</keyword>
<dbReference type="SUPFAM" id="SSF103473">
    <property type="entry name" value="MFS general substrate transporter"/>
    <property type="match status" value="1"/>
</dbReference>